<dbReference type="Proteomes" id="UP001354073">
    <property type="component" value="Unassembled WGS sequence"/>
</dbReference>
<comment type="caution">
    <text evidence="1">The sequence shown here is derived from an EMBL/GenBank/DDBJ whole genome shotgun (WGS) entry which is preliminary data.</text>
</comment>
<feature type="non-terminal residue" evidence="1">
    <location>
        <position position="149"/>
    </location>
</feature>
<evidence type="ECO:0000313" key="1">
    <source>
        <dbReference type="EMBL" id="MGI1900995.1"/>
    </source>
</evidence>
<accession>A0ACC7RLT1</accession>
<organism evidence="1 2">
    <name type="scientific">Vibrio campbellii</name>
    <dbReference type="NCBI Taxonomy" id="680"/>
    <lineage>
        <taxon>Bacteria</taxon>
        <taxon>Pseudomonadati</taxon>
        <taxon>Pseudomonadota</taxon>
        <taxon>Gammaproteobacteria</taxon>
        <taxon>Vibrionales</taxon>
        <taxon>Vibrionaceae</taxon>
        <taxon>Vibrio</taxon>
    </lineage>
</organism>
<protein>
    <submittedName>
        <fullName evidence="1">DMSO/selenate family reductase complex B subunit</fullName>
        <ecNumber evidence="1">1.8.5.3</ecNumber>
    </submittedName>
</protein>
<dbReference type="EC" id="1.8.5.3" evidence="1"/>
<proteinExistence type="predicted"/>
<gene>
    <name evidence="1" type="ORF">REH74_026080</name>
</gene>
<keyword evidence="1" id="KW-0560">Oxidoreductase</keyword>
<dbReference type="EMBL" id="JAVHXJ020000284">
    <property type="protein sequence ID" value="MGI1900995.1"/>
    <property type="molecule type" value="Genomic_DNA"/>
</dbReference>
<name>A0ACC7RLT1_9VIBR</name>
<sequence length="149" mass="16574">MSTAKQYGFYIDSSKCTGCKTCQLSCKDNKDLGIDRNFRRVYEYVGGNWTEENGAFRQNVFAYYLSISCNHCTNPACTKVCPSGAMHKREEDGFVVVDESVCIGCKSCHMACPYGAPQYSEEKGHMTKCDGCYERVAEGLMPICVDSCP</sequence>
<reference evidence="1" key="1">
    <citation type="submission" date="2024-11" db="EMBL/GenBank/DDBJ databases">
        <title>Identification of new Vibrio campbellii strains harboring the pVA1 plasmid isolated from Penaeus vannamei postlarvae affected by outbreaks of acute hepatopancreatic necrosis disease (AHPND) in Mexico.</title>
        <authorList>
            <person name="Gomez-Gil B."/>
            <person name="Enciso-Ibarra J."/>
        </authorList>
    </citation>
    <scope>NUCLEOTIDE SEQUENCE</scope>
    <source>
        <strain evidence="1">M270204</strain>
    </source>
</reference>
<evidence type="ECO:0000313" key="2">
    <source>
        <dbReference type="Proteomes" id="UP001354073"/>
    </source>
</evidence>